<feature type="coiled-coil region" evidence="1">
    <location>
        <begin position="52"/>
        <end position="107"/>
    </location>
</feature>
<protein>
    <submittedName>
        <fullName evidence="2">Uncharacterized protein</fullName>
    </submittedName>
</protein>
<sequence>MYMDATPSMHTTWRTSRTRRIIAGAGVTAALFASVLFPVPARAITTETAATLTETQKKVEETAAAFDEATKNLDSLQEQVAENEARIAELEAKLPAAQERASRAMRELYKHHKGSNTLMSFVLNTKSMDELISGMKYLDQVKDANVGALTELSELQTELEAKKTELKSAKVQAEAERDSAAEALTQAQKLREAAQAQANAEAEAELAALQQASQNMGGGAVATPNNGVVNWDVDQASFVAEWAPRIDAYLAGSPLEGQGATFANAAWKYGVDPRFSPAISNTESSKGRHCFRPHNAWGWGNASWGSWEEAIDAHVSGLARGYGYTISVAGAKKYCPPNWFNWYNNTLSEMNRI</sequence>
<keyword evidence="1" id="KW-0175">Coiled coil</keyword>
<accession>A0A414FY72</accession>
<evidence type="ECO:0000313" key="3">
    <source>
        <dbReference type="Proteomes" id="UP000286050"/>
    </source>
</evidence>
<dbReference type="AlphaFoldDB" id="A0A414FY72"/>
<reference evidence="2 3" key="1">
    <citation type="submission" date="2018-08" db="EMBL/GenBank/DDBJ databases">
        <title>A genome reference for cultivated species of the human gut microbiota.</title>
        <authorList>
            <person name="Zou Y."/>
            <person name="Xue W."/>
            <person name="Luo G."/>
        </authorList>
    </citation>
    <scope>NUCLEOTIDE SEQUENCE [LARGE SCALE GENOMIC DNA]</scope>
    <source>
        <strain evidence="2 3">AM30-5LB</strain>
    </source>
</reference>
<feature type="coiled-coil region" evidence="1">
    <location>
        <begin position="138"/>
        <end position="215"/>
    </location>
</feature>
<gene>
    <name evidence="2" type="ORF">DW787_03085</name>
</gene>
<name>A0A414FY72_9ACTN</name>
<proteinExistence type="predicted"/>
<evidence type="ECO:0000256" key="1">
    <source>
        <dbReference type="SAM" id="Coils"/>
    </source>
</evidence>
<dbReference type="Proteomes" id="UP000286050">
    <property type="component" value="Unassembled WGS sequence"/>
</dbReference>
<comment type="caution">
    <text evidence="2">The sequence shown here is derived from an EMBL/GenBank/DDBJ whole genome shotgun (WGS) entry which is preliminary data.</text>
</comment>
<evidence type="ECO:0000313" key="2">
    <source>
        <dbReference type="EMBL" id="RHD56543.1"/>
    </source>
</evidence>
<dbReference type="Gene3D" id="6.10.250.3150">
    <property type="match status" value="1"/>
</dbReference>
<dbReference type="EMBL" id="QSJI01000002">
    <property type="protein sequence ID" value="RHD56543.1"/>
    <property type="molecule type" value="Genomic_DNA"/>
</dbReference>
<organism evidence="2 3">
    <name type="scientific">Collinsella intestinalis</name>
    <dbReference type="NCBI Taxonomy" id="147207"/>
    <lineage>
        <taxon>Bacteria</taxon>
        <taxon>Bacillati</taxon>
        <taxon>Actinomycetota</taxon>
        <taxon>Coriobacteriia</taxon>
        <taxon>Coriobacteriales</taxon>
        <taxon>Coriobacteriaceae</taxon>
        <taxon>Collinsella</taxon>
    </lineage>
</organism>